<dbReference type="Proteomes" id="UP000249915">
    <property type="component" value="Unassembled WGS sequence"/>
</dbReference>
<evidence type="ECO:0000313" key="2">
    <source>
        <dbReference type="EMBL" id="PXY25452.1"/>
    </source>
</evidence>
<dbReference type="EMBL" id="MASW01000003">
    <property type="protein sequence ID" value="PXY25452.1"/>
    <property type="molecule type" value="Genomic_DNA"/>
</dbReference>
<dbReference type="AlphaFoldDB" id="A0A2V4AW06"/>
<protein>
    <submittedName>
        <fullName evidence="2">Uncharacterized protein</fullName>
    </submittedName>
</protein>
<proteinExistence type="predicted"/>
<organism evidence="2 3">
    <name type="scientific">Prauserella muralis</name>
    <dbReference type="NCBI Taxonomy" id="588067"/>
    <lineage>
        <taxon>Bacteria</taxon>
        <taxon>Bacillati</taxon>
        <taxon>Actinomycetota</taxon>
        <taxon>Actinomycetes</taxon>
        <taxon>Pseudonocardiales</taxon>
        <taxon>Pseudonocardiaceae</taxon>
        <taxon>Prauserella</taxon>
    </lineage>
</organism>
<name>A0A2V4AW06_9PSEU</name>
<comment type="caution">
    <text evidence="2">The sequence shown here is derived from an EMBL/GenBank/DDBJ whole genome shotgun (WGS) entry which is preliminary data.</text>
</comment>
<feature type="compositionally biased region" description="Basic and acidic residues" evidence="1">
    <location>
        <begin position="121"/>
        <end position="134"/>
    </location>
</feature>
<feature type="compositionally biased region" description="Low complexity" evidence="1">
    <location>
        <begin position="84"/>
        <end position="97"/>
    </location>
</feature>
<sequence length="271" mass="28600">MWPCADGEQLAGTARLAGWLARTIITTVTAYTVPGQRVLLLAPPPSATRPRTDSSVGGWRTHNPYTGLHEAAWTVVRLGRSVDTATASPPAATAVTSRQAPESGSGRRPAQLGLHTPISPDPHRRAERTEPTGRGEDRFHLVITAVPPRPLDWVRTTDWSRLLTPSGTLAIVTHSNREGSRFIGPVSALVTTFRHCGLGWLDHVIVLTAPPQPAAQTGAVGRASGNHANADAVGGDALLGGHRGAHHDLLLLVADPAVEDDGRGEASRSHA</sequence>
<evidence type="ECO:0000313" key="3">
    <source>
        <dbReference type="Proteomes" id="UP000249915"/>
    </source>
</evidence>
<keyword evidence="3" id="KW-1185">Reference proteome</keyword>
<feature type="region of interest" description="Disordered" evidence="1">
    <location>
        <begin position="84"/>
        <end position="134"/>
    </location>
</feature>
<accession>A0A2V4AW06</accession>
<gene>
    <name evidence="2" type="ORF">BAY60_18955</name>
</gene>
<reference evidence="2 3" key="1">
    <citation type="submission" date="2016-07" db="EMBL/GenBank/DDBJ databases">
        <title>Draft genome sequence of Prauserella muralis DSM 45305, isolated from a mould-covered wall in an indoor environment.</title>
        <authorList>
            <person name="Ruckert C."/>
            <person name="Albersmeier A."/>
            <person name="Jiang C.-L."/>
            <person name="Jiang Y."/>
            <person name="Kalinowski J."/>
            <person name="Schneider O."/>
            <person name="Winkler A."/>
            <person name="Zotchev S.B."/>
        </authorList>
    </citation>
    <scope>NUCLEOTIDE SEQUENCE [LARGE SCALE GENOMIC DNA]</scope>
    <source>
        <strain evidence="2 3">DSM 45305</strain>
    </source>
</reference>
<evidence type="ECO:0000256" key="1">
    <source>
        <dbReference type="SAM" id="MobiDB-lite"/>
    </source>
</evidence>